<protein>
    <submittedName>
        <fullName evidence="2">Metallophosphoesterase</fullName>
    </submittedName>
</protein>
<gene>
    <name evidence="2" type="ORF">S23_14560</name>
</gene>
<dbReference type="InterPro" id="IPR006186">
    <property type="entry name" value="Ser/Thr-sp_prot-phosphatase"/>
</dbReference>
<dbReference type="Gene3D" id="3.60.21.10">
    <property type="match status" value="1"/>
</dbReference>
<dbReference type="EMBL" id="AP012279">
    <property type="protein sequence ID" value="BAL74673.1"/>
    <property type="molecule type" value="Genomic_DNA"/>
</dbReference>
<evidence type="ECO:0000313" key="3">
    <source>
        <dbReference type="Proteomes" id="UP000007886"/>
    </source>
</evidence>
<dbReference type="AlphaFoldDB" id="A0AAI8MB20"/>
<reference evidence="2 3" key="1">
    <citation type="journal article" date="2012" name="Microbes Environ.">
        <title>Complete genome sequence of Bradyrhizobium sp. S23321: insights into symbiosis evolution in soil oligotrophs.</title>
        <authorList>
            <person name="Okubo T."/>
            <person name="Tsukui T."/>
            <person name="Maita H."/>
            <person name="Okamoto S."/>
            <person name="Oshima K."/>
            <person name="Fujisawa T."/>
            <person name="Saito A."/>
            <person name="Futamata H."/>
            <person name="Hattori R."/>
            <person name="Shimomura Y."/>
            <person name="Haruta S."/>
            <person name="Morimoto S."/>
            <person name="Wang Y."/>
            <person name="Sakai Y."/>
            <person name="Hattori M."/>
            <person name="Aizawa S."/>
            <person name="Nagashima K.V.P."/>
            <person name="Masuda S."/>
            <person name="Hattori T."/>
            <person name="Yamashita A."/>
            <person name="Bao Z."/>
            <person name="Hayatsu M."/>
            <person name="Kajiya-Kanegae H."/>
            <person name="Yoshinaga I."/>
            <person name="Sakamoto K."/>
            <person name="Toyota K."/>
            <person name="Nakao M."/>
            <person name="Kohara M."/>
            <person name="Anda M."/>
            <person name="Niwa R."/>
            <person name="Jung-Hwan P."/>
            <person name="Sameshima-Saito R."/>
            <person name="Tokuda S."/>
            <person name="Yamamoto S."/>
            <person name="Yamamoto S."/>
            <person name="Yokoyama T."/>
            <person name="Akutsu T."/>
            <person name="Nakamura Y."/>
            <person name="Nakahira-Yanaka Y."/>
            <person name="Takada Hoshino Y."/>
            <person name="Hirakawa H."/>
            <person name="Mitsui H."/>
            <person name="Terasawa K."/>
            <person name="Itakura M."/>
            <person name="Sato S."/>
            <person name="Ikeda-Ohtsubo W."/>
            <person name="Sakakura N."/>
            <person name="Kaminuma E."/>
            <person name="Minamisawa K."/>
        </authorList>
    </citation>
    <scope>NUCLEOTIDE SEQUENCE [LARGE SCALE GENOMIC DNA]</scope>
    <source>
        <strain evidence="2 3">S23321</strain>
    </source>
</reference>
<dbReference type="PANTHER" id="PTHR42850">
    <property type="entry name" value="METALLOPHOSPHOESTERASE"/>
    <property type="match status" value="1"/>
</dbReference>
<dbReference type="Proteomes" id="UP000007886">
    <property type="component" value="Chromosome"/>
</dbReference>
<dbReference type="InterPro" id="IPR029052">
    <property type="entry name" value="Metallo-depent_PP-like"/>
</dbReference>
<dbReference type="PANTHER" id="PTHR42850:SF4">
    <property type="entry name" value="ZINC-DEPENDENT ENDOPOLYPHOSPHATASE"/>
    <property type="match status" value="1"/>
</dbReference>
<organism evidence="2 3">
    <name type="scientific">Bradyrhizobium cosmicum</name>
    <dbReference type="NCBI Taxonomy" id="1404864"/>
    <lineage>
        <taxon>Bacteria</taxon>
        <taxon>Pseudomonadati</taxon>
        <taxon>Pseudomonadota</taxon>
        <taxon>Alphaproteobacteria</taxon>
        <taxon>Hyphomicrobiales</taxon>
        <taxon>Nitrobacteraceae</taxon>
        <taxon>Bradyrhizobium</taxon>
    </lineage>
</organism>
<dbReference type="PRINTS" id="PR00114">
    <property type="entry name" value="STPHPHTASE"/>
</dbReference>
<sequence>MRASPDCREFAEEAVLAHSLTFAIGDIHGCFDELLTLLAVCDLASREEGARFIFVGDYIDRGPDSRQVVDFLIGRQSDQEGRFICLRGNHEEMLARAADRHRADRDMMSWWGNGGERTLESYGADDPSDLPAEHLAWLRRLPLVHKDRHRLFVHAGIRPGVPLSLQSQEDLLWIREPFLSSADDHGLLVVHGHTPVRSGRPDLRANRLNLDTGACFGGPLTAAAFSSSRRGPVMFATSLGDIVRL</sequence>
<keyword evidence="3" id="KW-1185">Reference proteome</keyword>
<proteinExistence type="predicted"/>
<dbReference type="KEGG" id="brs:S23_14560"/>
<dbReference type="GO" id="GO:0110154">
    <property type="term" value="P:RNA decapping"/>
    <property type="evidence" value="ECO:0007669"/>
    <property type="project" value="TreeGrafter"/>
</dbReference>
<evidence type="ECO:0000313" key="2">
    <source>
        <dbReference type="EMBL" id="BAL74673.1"/>
    </source>
</evidence>
<dbReference type="CDD" id="cd00144">
    <property type="entry name" value="MPP_PPP_family"/>
    <property type="match status" value="1"/>
</dbReference>
<dbReference type="InterPro" id="IPR004843">
    <property type="entry name" value="Calcineurin-like_PHP"/>
</dbReference>
<dbReference type="GO" id="GO:0005737">
    <property type="term" value="C:cytoplasm"/>
    <property type="evidence" value="ECO:0007669"/>
    <property type="project" value="TreeGrafter"/>
</dbReference>
<name>A0AAI8MB20_9BRAD</name>
<dbReference type="GO" id="GO:0016791">
    <property type="term" value="F:phosphatase activity"/>
    <property type="evidence" value="ECO:0007669"/>
    <property type="project" value="TreeGrafter"/>
</dbReference>
<feature type="domain" description="Calcineurin-like phosphoesterase" evidence="1">
    <location>
        <begin position="23"/>
        <end position="202"/>
    </location>
</feature>
<dbReference type="InterPro" id="IPR050126">
    <property type="entry name" value="Ap4A_hydrolase"/>
</dbReference>
<evidence type="ECO:0000259" key="1">
    <source>
        <dbReference type="Pfam" id="PF00149"/>
    </source>
</evidence>
<dbReference type="Pfam" id="PF00149">
    <property type="entry name" value="Metallophos"/>
    <property type="match status" value="1"/>
</dbReference>
<accession>A0AAI8MB20</accession>
<dbReference type="SUPFAM" id="SSF56300">
    <property type="entry name" value="Metallo-dependent phosphatases"/>
    <property type="match status" value="1"/>
</dbReference>
<dbReference type="GO" id="GO:0008803">
    <property type="term" value="F:bis(5'-nucleosyl)-tetraphosphatase (symmetrical) activity"/>
    <property type="evidence" value="ECO:0007669"/>
    <property type="project" value="TreeGrafter"/>
</dbReference>